<dbReference type="RefSeq" id="WP_025414700.1">
    <property type="nucleotide sequence ID" value="NZ_CP007130.1"/>
</dbReference>
<keyword evidence="3" id="KW-0614">Plasmid</keyword>
<evidence type="ECO:0000256" key="1">
    <source>
        <dbReference type="ARBA" id="ARBA00022801"/>
    </source>
</evidence>
<organism evidence="3 4">
    <name type="scientific">Gemmatirosa kalamazoonensis</name>
    <dbReference type="NCBI Taxonomy" id="861299"/>
    <lineage>
        <taxon>Bacteria</taxon>
        <taxon>Pseudomonadati</taxon>
        <taxon>Gemmatimonadota</taxon>
        <taxon>Gemmatimonadia</taxon>
        <taxon>Gemmatimonadales</taxon>
        <taxon>Gemmatimonadaceae</taxon>
        <taxon>Gemmatirosa</taxon>
    </lineage>
</organism>
<dbReference type="PANTHER" id="PTHR37842">
    <property type="match status" value="1"/>
</dbReference>
<dbReference type="KEGG" id="gba:J421_5862"/>
<dbReference type="EMBL" id="CP007130">
    <property type="protein sequence ID" value="AHG93397.1"/>
    <property type="molecule type" value="Genomic_DNA"/>
</dbReference>
<dbReference type="GO" id="GO:0016787">
    <property type="term" value="F:hydrolase activity"/>
    <property type="evidence" value="ECO:0007669"/>
    <property type="project" value="UniProtKB-KW"/>
</dbReference>
<keyword evidence="4" id="KW-1185">Reference proteome</keyword>
<dbReference type="eggNOG" id="ENOG502Z7KK">
    <property type="taxonomic scope" value="Bacteria"/>
</dbReference>
<evidence type="ECO:0000313" key="4">
    <source>
        <dbReference type="Proteomes" id="UP000019151"/>
    </source>
</evidence>
<dbReference type="Gene3D" id="1.20.58.2150">
    <property type="match status" value="1"/>
</dbReference>
<dbReference type="InParanoid" id="W0RSF1"/>
<dbReference type="HOGENOM" id="CLU_004852_0_0_0"/>
<keyword evidence="1" id="KW-0378">Hydrolase</keyword>
<dbReference type="Gene3D" id="2.60.120.1620">
    <property type="match status" value="1"/>
</dbReference>
<dbReference type="SUPFAM" id="SSF55545">
    <property type="entry name" value="beta-N-acetylhexosaminidase-like domain"/>
    <property type="match status" value="1"/>
</dbReference>
<dbReference type="GO" id="GO:0005975">
    <property type="term" value="P:carbohydrate metabolic process"/>
    <property type="evidence" value="ECO:0007669"/>
    <property type="project" value="UniProtKB-ARBA"/>
</dbReference>
<reference evidence="3 4" key="1">
    <citation type="journal article" date="2014" name="Genome Announc.">
        <title>Genome Sequence and Methylome of Soil Bacterium Gemmatirosa kalamazoonensis KBS708T, a Member of the Rarely Cultivated Gemmatimonadetes Phylum.</title>
        <authorList>
            <person name="Debruyn J.M."/>
            <person name="Radosevich M."/>
            <person name="Wommack K.E."/>
            <person name="Polson S.W."/>
            <person name="Hauser L.J."/>
            <person name="Fawaz M.N."/>
            <person name="Korlach J."/>
            <person name="Tsai Y.C."/>
        </authorList>
    </citation>
    <scope>NUCLEOTIDE SEQUENCE [LARGE SCALE GENOMIC DNA]</scope>
    <source>
        <strain evidence="3 4">KBS708</strain>
        <plasmid evidence="4">Plasmid 2</plasmid>
    </source>
</reference>
<name>W0RSF1_9BACT</name>
<dbReference type="Gene3D" id="3.30.379.10">
    <property type="entry name" value="Chitobiase/beta-hexosaminidase domain 2-like"/>
    <property type="match status" value="1"/>
</dbReference>
<evidence type="ECO:0000259" key="2">
    <source>
        <dbReference type="Pfam" id="PF17829"/>
    </source>
</evidence>
<accession>W0RSF1</accession>
<dbReference type="PATRIC" id="fig|861299.3.peg.5909"/>
<feature type="domain" description="Gylcosyl hydrolase 115 C-terminal" evidence="2">
    <location>
        <begin position="707"/>
        <end position="878"/>
    </location>
</feature>
<dbReference type="InterPro" id="IPR031924">
    <property type="entry name" value="GH115"/>
</dbReference>
<dbReference type="InterPro" id="IPR042301">
    <property type="entry name" value="GH115_sf"/>
</dbReference>
<sequence length="888" mass="96152">MLACAAGSSHTAVAQAPPIVATTGGATDVALVRGGRAAAVWYDPADAAVVGVAAHLFADDVARVAGVRPVVARGDARLTGAAVIVGTLGHSRLVDALVAAGKLDVRGVRGQWESFVVTIVADAAPGVPRAVVVAGSDRRGTAFGVLELSRQIGVSPWVWWSDVAPAHRDALFVRAGAVTMGPPSVKYRGIFLNDEDWGLQPWAARTFEPETGDVGPKTYARVFELLLRLKANMLWPAMHPSTKAFNLDPRNRLVADSFAIVMGSSHAEPMLRNNVGEWTAPAADYDYSRNPAGVAKYWEERVAANGKFENVYTLGMRGIHDSGIRGASTTAGQVALLERIFADQRALLAKHVNPDVTRVAQAFTPYKEVLPVYRAGLKVPDDVTIVWPDDNFGYVRAFPTPDEQRRTGGSGVYYHLSYLGAPLSYLWLYTTPPALVWEEMSKAYDHGARTEWIANVGDLKPAEIGIDLFLQMAWDARRWTRETIATYLGDWAVAQFGAPNAPEIAGILAEHFRLAYQRRPEHLQWWLPGDGVRSNRDLVSPLTEAEVWDRLAAYDALVRRLTVVERTIPARLRDAFFELVAYPVRGAALANARYFYAELYAQQRADATHDRDTDVAGVFAARARAADARLVELTRHYNEEVAGGKWRGMVALEPPDNQWRTMRIAPLPLPAASLAAADTTLPARYQAMLRAPRAPDDAASDGVPNGTFSERGRVVSIEAEHYTARVDRGVVGWRVVPGLGRTGSSVAVFPTTAPSVEPGAAATAAPRLEYRMDVRTAGTATLTVQLVPTFPIVDGRGLRLAVGLDDAPPQPLVVDASVDSRAWARGVLDNTISGAVTLEVPNAGAHVLKLYMVDPGVVVDRLVLDLGGLRPSWLGPVETDASGLMRRR</sequence>
<dbReference type="PANTHER" id="PTHR37842:SF2">
    <property type="entry name" value="GYLCOSYL HYDROLASE 115 C-TERMINAL DOMAIN-CONTAINING PROTEIN"/>
    <property type="match status" value="1"/>
</dbReference>
<dbReference type="AlphaFoldDB" id="W0RSF1"/>
<gene>
    <name evidence="3" type="ORF">J421_5862</name>
</gene>
<dbReference type="Pfam" id="PF15979">
    <property type="entry name" value="Glyco_hydro_115"/>
    <property type="match status" value="1"/>
</dbReference>
<dbReference type="Proteomes" id="UP000019151">
    <property type="component" value="Plasmid 2"/>
</dbReference>
<proteinExistence type="predicted"/>
<dbReference type="InterPro" id="IPR041437">
    <property type="entry name" value="GH115_C"/>
</dbReference>
<evidence type="ECO:0000313" key="3">
    <source>
        <dbReference type="EMBL" id="AHG93397.1"/>
    </source>
</evidence>
<dbReference type="InterPro" id="IPR029018">
    <property type="entry name" value="Hex-like_dom2"/>
</dbReference>
<protein>
    <recommendedName>
        <fullName evidence="2">Gylcosyl hydrolase 115 C-terminal domain-containing protein</fullName>
    </recommendedName>
</protein>
<geneLocation type="plasmid" evidence="3 4">
    <name>2</name>
</geneLocation>
<dbReference type="Gene3D" id="3.20.20.520">
    <property type="entry name" value="Glycosyl hydrolase family 115"/>
    <property type="match status" value="1"/>
</dbReference>
<dbReference type="Pfam" id="PF17829">
    <property type="entry name" value="GH115_C"/>
    <property type="match status" value="1"/>
</dbReference>
<dbReference type="OrthoDB" id="8727830at2"/>